<dbReference type="InterPro" id="IPR001173">
    <property type="entry name" value="Glyco_trans_2-like"/>
</dbReference>
<accession>A0A3N8RWC9</accession>
<organism evidence="3 4">
    <name type="scientific">Burkholderia contaminans</name>
    <dbReference type="NCBI Taxonomy" id="488447"/>
    <lineage>
        <taxon>Bacteria</taxon>
        <taxon>Pseudomonadati</taxon>
        <taxon>Pseudomonadota</taxon>
        <taxon>Betaproteobacteria</taxon>
        <taxon>Burkholderiales</taxon>
        <taxon>Burkholderiaceae</taxon>
        <taxon>Burkholderia</taxon>
        <taxon>Burkholderia cepacia complex</taxon>
    </lineage>
</organism>
<comment type="caution">
    <text evidence="3">The sequence shown here is derived from an EMBL/GenBank/DDBJ whole genome shotgun (WGS) entry which is preliminary data.</text>
</comment>
<feature type="domain" description="Glycosyltransferase 2-like" evidence="2">
    <location>
        <begin position="36"/>
        <end position="180"/>
    </location>
</feature>
<reference evidence="3 4" key="1">
    <citation type="submission" date="2018-08" db="EMBL/GenBank/DDBJ databases">
        <title>Comparative analysis of Burkholderia isolates from Puerto Rico.</title>
        <authorList>
            <person name="Hall C."/>
            <person name="Sahl J."/>
            <person name="Wagner D."/>
        </authorList>
    </citation>
    <scope>NUCLEOTIDE SEQUENCE [LARGE SCALE GENOMIC DNA]</scope>
    <source>
        <strain evidence="3 4">Bp9001</strain>
    </source>
</reference>
<proteinExistence type="predicted"/>
<dbReference type="EMBL" id="QTQX01000002">
    <property type="protein sequence ID" value="RQT36236.1"/>
    <property type="molecule type" value="Genomic_DNA"/>
</dbReference>
<dbReference type="SUPFAM" id="SSF53448">
    <property type="entry name" value="Nucleotide-diphospho-sugar transferases"/>
    <property type="match status" value="1"/>
</dbReference>
<dbReference type="SUPFAM" id="SSF53756">
    <property type="entry name" value="UDP-Glycosyltransferase/glycogen phosphorylase"/>
    <property type="match status" value="2"/>
</dbReference>
<gene>
    <name evidence="3" type="ORF">DF037_04275</name>
</gene>
<evidence type="ECO:0000313" key="3">
    <source>
        <dbReference type="EMBL" id="RQT36236.1"/>
    </source>
</evidence>
<evidence type="ECO:0000259" key="2">
    <source>
        <dbReference type="Pfam" id="PF00535"/>
    </source>
</evidence>
<dbReference type="GO" id="GO:0016757">
    <property type="term" value="F:glycosyltransferase activity"/>
    <property type="evidence" value="ECO:0007669"/>
    <property type="project" value="InterPro"/>
</dbReference>
<dbReference type="PANTHER" id="PTHR46656:SF3">
    <property type="entry name" value="PUTATIVE-RELATED"/>
    <property type="match status" value="1"/>
</dbReference>
<dbReference type="Pfam" id="PF00535">
    <property type="entry name" value="Glycos_transf_2"/>
    <property type="match status" value="1"/>
</dbReference>
<dbReference type="RefSeq" id="WP_124616285.1">
    <property type="nucleotide sequence ID" value="NZ_QTQX01000002.1"/>
</dbReference>
<feature type="domain" description="Glycosyl transferase family 1" evidence="1">
    <location>
        <begin position="868"/>
        <end position="981"/>
    </location>
</feature>
<evidence type="ECO:0000313" key="4">
    <source>
        <dbReference type="Proteomes" id="UP000269271"/>
    </source>
</evidence>
<dbReference type="Gene3D" id="3.40.50.2000">
    <property type="entry name" value="Glycogen Phosphorylase B"/>
    <property type="match status" value="2"/>
</dbReference>
<evidence type="ECO:0000259" key="1">
    <source>
        <dbReference type="Pfam" id="PF00534"/>
    </source>
</evidence>
<protein>
    <submittedName>
        <fullName evidence="3">Glycosyltransferase</fullName>
    </submittedName>
</protein>
<name>A0A3N8RWC9_9BURK</name>
<dbReference type="Gene3D" id="3.90.550.10">
    <property type="entry name" value="Spore Coat Polysaccharide Biosynthesis Protein SpsA, Chain A"/>
    <property type="match status" value="1"/>
</dbReference>
<dbReference type="InterPro" id="IPR001296">
    <property type="entry name" value="Glyco_trans_1"/>
</dbReference>
<dbReference type="PANTHER" id="PTHR46656">
    <property type="entry name" value="PUTATIVE-RELATED"/>
    <property type="match status" value="1"/>
</dbReference>
<dbReference type="Proteomes" id="UP000269271">
    <property type="component" value="Unassembled WGS sequence"/>
</dbReference>
<dbReference type="Pfam" id="PF00534">
    <property type="entry name" value="Glycos_transf_1"/>
    <property type="match status" value="1"/>
</dbReference>
<sequence length="1068" mass="120469">MVIEAALRKSLLAIPSINGGKLLERMLPTLRIPSELVVVLDQGSTDNTEEVCRKAGVVLRQLGRPHTYTEACNIGAEMAAERGCDFVFVANNDITFTTDVVRELLAELLEDPNLGIVAPAQMLVDEKASVRQLAYRVYWDLETLTFAHDFTPPRGNTYRLEADFCELTFAGIRMSTIEKIGFLDNDYGFYHEDADFGFRLRDAGYTCAYLPNSQIEHWTSSTFASRPSQMKLDYLAKNKHRFAEKFLGHYVAHKDHKSSDTTSWNIVNKNLHPYLRRNGLVHRDAPELIFTHPGTKPFDYLYTVWETTRLPDAWLPFKDDYKMVLTPSTWGVEVLKQAGFSRVHYVPLGVESDVFQPWGPSDRLADGKTFLWFSRNQHRKGLDVMLRAWRPFHRAHPEAKLILMGVGLLDAMPTPDTARMWKHFRIAEYLADGISVYETISGMDEDFLAMLYRSVDFTVCSSRAEGFGFGIAESMACGTPAIFGDFSSMSDFAIPGALLLDGVEARADYTDKGFGDVGNWWEPSVEHLTSLLFEANAMGPERYRMLSKSGIRAIRTKFSWRESSFAIRRALIAESEGKRSMPAGLSGALQRADNARAGREPQSQFATSRANHSAAAIRWNGMAARGIRRIGFLSTFFADQLELHGWKYAFSACYRQLLKPFVRSRGQWLVQRVSGGRYVRTVPVGDEIVSDEVRQGVLFIGYAEGALGLGQAFRANLKAAEAVNVPFAVYPFRAGIETRLIGPYMEDRYDVNHRYDVNVIEVACDQVPVVFGNLNPRLLTGSYNILCPYWELPKAPQAWREHLTNIHEIWAPNQFIADAFAHIFDGPIVVMPPAMEDTGGDHPGRSHFGMDEGRLYFMFSFDYYSSPYRKNPLGVLQAFQQAFPRGDENVGLVIKSTGAPDHYPDIKETIRDAMKRDSRILMFDKNFARDEMLGLIRASDAYVSLHRAEGFGLGMAEAMTFGRIVIGTDYSGSTDFLSDETGYPVAYQLRELEAHEYPWSQGQVWAEPDLNAAIDAMRRVAENPEEGRRRGEAAVEFVSRRYRPEAVGQVMKERLDVLLATAKRVKGE</sequence>
<dbReference type="Pfam" id="PF13692">
    <property type="entry name" value="Glyco_trans_1_4"/>
    <property type="match status" value="1"/>
</dbReference>
<dbReference type="AlphaFoldDB" id="A0A3N8RWC9"/>
<dbReference type="CDD" id="cd03801">
    <property type="entry name" value="GT4_PimA-like"/>
    <property type="match status" value="2"/>
</dbReference>
<dbReference type="InterPro" id="IPR029044">
    <property type="entry name" value="Nucleotide-diphossugar_trans"/>
</dbReference>
<keyword evidence="3" id="KW-0808">Transferase</keyword>